<proteinExistence type="predicted"/>
<dbReference type="RefSeq" id="WP_380076210.1">
    <property type="nucleotide sequence ID" value="NZ_JBHRZF010000044.1"/>
</dbReference>
<keyword evidence="3" id="KW-1185">Reference proteome</keyword>
<evidence type="ECO:0000313" key="3">
    <source>
        <dbReference type="Proteomes" id="UP001595748"/>
    </source>
</evidence>
<dbReference type="EMBL" id="JBHRZF010000044">
    <property type="protein sequence ID" value="MFC3860060.1"/>
    <property type="molecule type" value="Genomic_DNA"/>
</dbReference>
<comment type="caution">
    <text evidence="2">The sequence shown here is derived from an EMBL/GenBank/DDBJ whole genome shotgun (WGS) entry which is preliminary data.</text>
</comment>
<sequence length="131" mass="13989">MIWIGAIQKTGSLSRLEPFGKDVRAVTVYTHTFVLGGQDGLADDREDPFFTASAATPGEAEAQAHAVYLKAISCSHDMKRKAPMLLECCLCGVQQRTALAHPVPVVTPSAAVKGKGKKPQRGGLFGWLRPG</sequence>
<evidence type="ECO:0000313" key="2">
    <source>
        <dbReference type="EMBL" id="MFC3860060.1"/>
    </source>
</evidence>
<dbReference type="Proteomes" id="UP001595748">
    <property type="component" value="Unassembled WGS sequence"/>
</dbReference>
<gene>
    <name evidence="2" type="ORF">ACFOPQ_04695</name>
</gene>
<reference evidence="3" key="1">
    <citation type="journal article" date="2019" name="Int. J. Syst. Evol. Microbiol.">
        <title>The Global Catalogue of Microorganisms (GCM) 10K type strain sequencing project: providing services to taxonomists for standard genome sequencing and annotation.</title>
        <authorList>
            <consortium name="The Broad Institute Genomics Platform"/>
            <consortium name="The Broad Institute Genome Sequencing Center for Infectious Disease"/>
            <person name="Wu L."/>
            <person name="Ma J."/>
        </authorList>
    </citation>
    <scope>NUCLEOTIDE SEQUENCE [LARGE SCALE GENOMIC DNA]</scope>
    <source>
        <strain evidence="3">CCTCC AB 2013263</strain>
    </source>
</reference>
<protein>
    <submittedName>
        <fullName evidence="2">Uncharacterized protein</fullName>
    </submittedName>
</protein>
<organism evidence="2 3">
    <name type="scientific">Deinococcus antarcticus</name>
    <dbReference type="NCBI Taxonomy" id="1298767"/>
    <lineage>
        <taxon>Bacteria</taxon>
        <taxon>Thermotogati</taxon>
        <taxon>Deinococcota</taxon>
        <taxon>Deinococci</taxon>
        <taxon>Deinococcales</taxon>
        <taxon>Deinococcaceae</taxon>
        <taxon>Deinococcus</taxon>
    </lineage>
</organism>
<accession>A0ABV8A485</accession>
<evidence type="ECO:0000256" key="1">
    <source>
        <dbReference type="SAM" id="MobiDB-lite"/>
    </source>
</evidence>
<feature type="region of interest" description="Disordered" evidence="1">
    <location>
        <begin position="110"/>
        <end position="131"/>
    </location>
</feature>
<name>A0ABV8A485_9DEIO</name>